<proteinExistence type="predicted"/>
<keyword evidence="1" id="KW-0808">Transferase</keyword>
<accession>A0A450Y9H3</accession>
<dbReference type="AlphaFoldDB" id="A0A450Y9H3"/>
<evidence type="ECO:0000313" key="2">
    <source>
        <dbReference type="EMBL" id="VFK42962.1"/>
    </source>
</evidence>
<evidence type="ECO:0000313" key="1">
    <source>
        <dbReference type="EMBL" id="VFK38181.1"/>
    </source>
</evidence>
<dbReference type="EMBL" id="CAADHB010000019">
    <property type="protein sequence ID" value="VFK78591.1"/>
    <property type="molecule type" value="Genomic_DNA"/>
</dbReference>
<organism evidence="1">
    <name type="scientific">Candidatus Kentrum sp. SD</name>
    <dbReference type="NCBI Taxonomy" id="2126332"/>
    <lineage>
        <taxon>Bacteria</taxon>
        <taxon>Pseudomonadati</taxon>
        <taxon>Pseudomonadota</taxon>
        <taxon>Gammaproteobacteria</taxon>
        <taxon>Candidatus Kentrum</taxon>
    </lineage>
</organism>
<protein>
    <submittedName>
        <fullName evidence="1">Methyltransferase FkbM domain</fullName>
    </submittedName>
</protein>
<dbReference type="SUPFAM" id="SSF53335">
    <property type="entry name" value="S-adenosyl-L-methionine-dependent methyltransferases"/>
    <property type="match status" value="1"/>
</dbReference>
<dbReference type="EMBL" id="CAADFU010000021">
    <property type="protein sequence ID" value="VFK42962.1"/>
    <property type="molecule type" value="Genomic_DNA"/>
</dbReference>
<dbReference type="Gene3D" id="3.40.50.150">
    <property type="entry name" value="Vaccinia Virus protein VP39"/>
    <property type="match status" value="1"/>
</dbReference>
<sequence>MKADVERMEMELLQGAEKTIRAFHPKMGLCVSHYPSHSYEVAESVRNLAPEYRFSLRLHAPLFGEFVLHCY</sequence>
<dbReference type="EMBL" id="CAADFR010000022">
    <property type="protein sequence ID" value="VFK38181.1"/>
    <property type="molecule type" value="Genomic_DNA"/>
</dbReference>
<dbReference type="GO" id="GO:0032259">
    <property type="term" value="P:methylation"/>
    <property type="evidence" value="ECO:0007669"/>
    <property type="project" value="UniProtKB-KW"/>
</dbReference>
<dbReference type="GO" id="GO:0008168">
    <property type="term" value="F:methyltransferase activity"/>
    <property type="evidence" value="ECO:0007669"/>
    <property type="project" value="UniProtKB-KW"/>
</dbReference>
<name>A0A450Y9H3_9GAMM</name>
<keyword evidence="1" id="KW-0489">Methyltransferase</keyword>
<reference evidence="1" key="1">
    <citation type="submission" date="2019-02" db="EMBL/GenBank/DDBJ databases">
        <authorList>
            <person name="Gruber-Vodicka R. H."/>
            <person name="Seah K. B. B."/>
        </authorList>
    </citation>
    <scope>NUCLEOTIDE SEQUENCE</scope>
    <source>
        <strain evidence="3">BECK_S127</strain>
        <strain evidence="2">BECK_S1320</strain>
        <strain evidence="1">BECK_S1321</strain>
    </source>
</reference>
<gene>
    <name evidence="3" type="ORF">BECKSD772D_GA0070982_10194</name>
    <name evidence="2" type="ORF">BECKSD772E_GA0070983_10214</name>
    <name evidence="1" type="ORF">BECKSD772F_GA0070984_10224</name>
</gene>
<dbReference type="InterPro" id="IPR029063">
    <property type="entry name" value="SAM-dependent_MTases_sf"/>
</dbReference>
<evidence type="ECO:0000313" key="3">
    <source>
        <dbReference type="EMBL" id="VFK78591.1"/>
    </source>
</evidence>